<reference evidence="2" key="1">
    <citation type="submission" date="2023-06" db="EMBL/GenBank/DDBJ databases">
        <authorList>
            <person name="Zeman M."/>
            <person name="Kubasova T."/>
            <person name="Jahodarova E."/>
            <person name="Nykrynova M."/>
            <person name="Rychlik I."/>
        </authorList>
    </citation>
    <scope>NUCLEOTIDE SEQUENCE</scope>
    <source>
        <strain evidence="2">ET15</strain>
        <strain evidence="1">ET37</strain>
    </source>
</reference>
<keyword evidence="3" id="KW-1185">Reference proteome</keyword>
<proteinExistence type="predicted"/>
<dbReference type="Proteomes" id="UP001167831">
    <property type="component" value="Unassembled WGS sequence"/>
</dbReference>
<dbReference type="AlphaFoldDB" id="A0AAW7JGP8"/>
<comment type="caution">
    <text evidence="2">The sequence shown here is derived from an EMBL/GenBank/DDBJ whole genome shotgun (WGS) entry which is preliminary data.</text>
</comment>
<name>A0AAW7JGP8_9BACT</name>
<evidence type="ECO:0000313" key="2">
    <source>
        <dbReference type="EMBL" id="MDN0024435.1"/>
    </source>
</evidence>
<accession>A0AAW7JGP8</accession>
<evidence type="ECO:0000313" key="3">
    <source>
        <dbReference type="Proteomes" id="UP001167831"/>
    </source>
</evidence>
<organism evidence="2 4">
    <name type="scientific">Leyella lascolaii</name>
    <dbReference type="NCBI Taxonomy" id="1776379"/>
    <lineage>
        <taxon>Bacteria</taxon>
        <taxon>Pseudomonadati</taxon>
        <taxon>Bacteroidota</taxon>
        <taxon>Bacteroidia</taxon>
        <taxon>Bacteroidales</taxon>
        <taxon>Prevotellaceae</taxon>
        <taxon>Leyella</taxon>
    </lineage>
</organism>
<dbReference type="RefSeq" id="WP_289824809.1">
    <property type="nucleotide sequence ID" value="NZ_JAUEIE010000002.1"/>
</dbReference>
<protein>
    <submittedName>
        <fullName evidence="2">Uncharacterized protein</fullName>
    </submittedName>
</protein>
<dbReference type="Proteomes" id="UP001168478">
    <property type="component" value="Unassembled WGS sequence"/>
</dbReference>
<dbReference type="EMBL" id="JAUEIE010000002">
    <property type="protein sequence ID" value="MDN0022172.1"/>
    <property type="molecule type" value="Genomic_DNA"/>
</dbReference>
<gene>
    <name evidence="1" type="ORF">QVN81_03915</name>
    <name evidence="2" type="ORF">QVN84_02685</name>
</gene>
<reference evidence="2" key="2">
    <citation type="submission" date="2023-08" db="EMBL/GenBank/DDBJ databases">
        <title>Identification and characterization of horizontal gene transfer across gut microbiota members of farm animals based on homology search.</title>
        <authorList>
            <person name="Schwarzerova J."/>
            <person name="Nykrynova M."/>
            <person name="Jureckova K."/>
            <person name="Cejkova D."/>
            <person name="Rychlik I."/>
        </authorList>
    </citation>
    <scope>NUCLEOTIDE SEQUENCE</scope>
    <source>
        <strain evidence="2">ET15</strain>
        <strain evidence="1">ET37</strain>
    </source>
</reference>
<dbReference type="EMBL" id="JAUEIF010000002">
    <property type="protein sequence ID" value="MDN0024435.1"/>
    <property type="molecule type" value="Genomic_DNA"/>
</dbReference>
<sequence length="363" mass="41549">MKCKYCGLSAGIFSKVHQECEEKHRKGMAEVSANLRSFFQGTDKFSTVLTKKKQAEQCNFFSMKDWEYACLEALKNYTDSIKPPIGKQHLQTVDLFLNNAGIPRTTLNQKGDLDRLSSRLYEGILLAFFAENQAMSKIEQRIQMLTSLLPMSGEQKERAGLVILDKAADKFLSDGLISQQEQTMLDIFSNSLSLPTRELPEAYRGSSIEKIEQSAILRQLQNGQMPMSRTLNYHIILTQGECAIWTYDNVTLYQEKIVREWVNRRRGMSYRIMKGVYYHTGGSKGHPVEHSEMVNVGRGSLILTNKNIIFHSSTRTIKIPYKKLTGCTPYSDGIEIHIDRVKAPRQVFQGFDCWFMMNLLQII</sequence>
<evidence type="ECO:0000313" key="4">
    <source>
        <dbReference type="Proteomes" id="UP001168478"/>
    </source>
</evidence>
<evidence type="ECO:0000313" key="1">
    <source>
        <dbReference type="EMBL" id="MDN0022172.1"/>
    </source>
</evidence>